<evidence type="ECO:0000313" key="3">
    <source>
        <dbReference type="Proteomes" id="UP000179057"/>
    </source>
</evidence>
<comment type="caution">
    <text evidence="2">The sequence shown here is derived from an EMBL/GenBank/DDBJ whole genome shotgun (WGS) entry which is preliminary data.</text>
</comment>
<evidence type="ECO:0008006" key="4">
    <source>
        <dbReference type="Google" id="ProtNLM"/>
    </source>
</evidence>
<evidence type="ECO:0000313" key="2">
    <source>
        <dbReference type="EMBL" id="OGM93733.1"/>
    </source>
</evidence>
<name>A0A1F8DYT2_9BACT</name>
<dbReference type="EMBL" id="MGIV01000022">
    <property type="protein sequence ID" value="OGM93733.1"/>
    <property type="molecule type" value="Genomic_DNA"/>
</dbReference>
<keyword evidence="1" id="KW-1133">Transmembrane helix</keyword>
<organism evidence="2 3">
    <name type="scientific">Candidatus Wolfebacteria bacterium RIFOXYD1_FULL_48_65</name>
    <dbReference type="NCBI Taxonomy" id="1802561"/>
    <lineage>
        <taxon>Bacteria</taxon>
        <taxon>Candidatus Wolfeibacteriota</taxon>
    </lineage>
</organism>
<accession>A0A1F8DYT2</accession>
<dbReference type="AlphaFoldDB" id="A0A1F8DYT2"/>
<protein>
    <recommendedName>
        <fullName evidence="4">Type 4 fimbrial biogenesis protein PilX N-terminal domain-containing protein</fullName>
    </recommendedName>
</protein>
<dbReference type="Proteomes" id="UP000179057">
    <property type="component" value="Unassembled WGS sequence"/>
</dbReference>
<evidence type="ECO:0000256" key="1">
    <source>
        <dbReference type="SAM" id="Phobius"/>
    </source>
</evidence>
<keyword evidence="1" id="KW-0812">Transmembrane</keyword>
<proteinExistence type="predicted"/>
<sequence length="221" mass="23233">MIILTRDKSYGRRGQLLMEALLAISAAVIVLSLGAQLVYVSLRSNQVSGDRNVGIGLVDEGIGAVRNIATEQWQYIYDVNKTGVHYHPVVASGAWALVSGDDAIAVGAKTYVRSVTVANVCRDATTRDITGITDTGGSTMLCTASGGAFDPSTQWVTVSVQLPDGGDTLSTGEYLLRWRNKICAQTNWAGGSGSGVKSCPDTTYGSKTNITAGADLQLTPQ</sequence>
<reference evidence="2 3" key="1">
    <citation type="journal article" date="2016" name="Nat. Commun.">
        <title>Thousands of microbial genomes shed light on interconnected biogeochemical processes in an aquifer system.</title>
        <authorList>
            <person name="Anantharaman K."/>
            <person name="Brown C.T."/>
            <person name="Hug L.A."/>
            <person name="Sharon I."/>
            <person name="Castelle C.J."/>
            <person name="Probst A.J."/>
            <person name="Thomas B.C."/>
            <person name="Singh A."/>
            <person name="Wilkins M.J."/>
            <person name="Karaoz U."/>
            <person name="Brodie E.L."/>
            <person name="Williams K.H."/>
            <person name="Hubbard S.S."/>
            <person name="Banfield J.F."/>
        </authorList>
    </citation>
    <scope>NUCLEOTIDE SEQUENCE [LARGE SCALE GENOMIC DNA]</scope>
</reference>
<gene>
    <name evidence="2" type="ORF">A2610_00545</name>
</gene>
<keyword evidence="1" id="KW-0472">Membrane</keyword>
<feature type="transmembrane region" description="Helical" evidence="1">
    <location>
        <begin position="20"/>
        <end position="42"/>
    </location>
</feature>